<accession>A0AAD9UYE4</accession>
<dbReference type="Pfam" id="PF17921">
    <property type="entry name" value="Integrase_H2C2"/>
    <property type="match status" value="1"/>
</dbReference>
<feature type="domain" description="Integrase catalytic" evidence="2">
    <location>
        <begin position="312"/>
        <end position="389"/>
    </location>
</feature>
<evidence type="ECO:0000259" key="2">
    <source>
        <dbReference type="PROSITE" id="PS50994"/>
    </source>
</evidence>
<dbReference type="Proteomes" id="UP001249851">
    <property type="component" value="Unassembled WGS sequence"/>
</dbReference>
<protein>
    <submittedName>
        <fullName evidence="3">Retrovirus-related Pol polyprotein from transposon 412</fullName>
    </submittedName>
</protein>
<evidence type="ECO:0000313" key="4">
    <source>
        <dbReference type="Proteomes" id="UP001249851"/>
    </source>
</evidence>
<dbReference type="InterPro" id="IPR041588">
    <property type="entry name" value="Integrase_H2C2"/>
</dbReference>
<feature type="compositionally biased region" description="Acidic residues" evidence="1">
    <location>
        <begin position="124"/>
        <end position="133"/>
    </location>
</feature>
<gene>
    <name evidence="3" type="ORF">P5673_024305</name>
</gene>
<evidence type="ECO:0000256" key="1">
    <source>
        <dbReference type="SAM" id="MobiDB-lite"/>
    </source>
</evidence>
<dbReference type="InterPro" id="IPR012337">
    <property type="entry name" value="RNaseH-like_sf"/>
</dbReference>
<dbReference type="PROSITE" id="PS50994">
    <property type="entry name" value="INTEGRASE"/>
    <property type="match status" value="1"/>
</dbReference>
<dbReference type="FunFam" id="1.10.340.70:FF:000001">
    <property type="entry name" value="Retrovirus-related Pol polyprotein from transposon gypsy-like Protein"/>
    <property type="match status" value="1"/>
</dbReference>
<feature type="compositionally biased region" description="Low complexity" evidence="1">
    <location>
        <begin position="104"/>
        <end position="120"/>
    </location>
</feature>
<dbReference type="PANTHER" id="PTHR37984">
    <property type="entry name" value="PROTEIN CBG26694"/>
    <property type="match status" value="1"/>
</dbReference>
<reference evidence="3" key="1">
    <citation type="journal article" date="2023" name="G3 (Bethesda)">
        <title>Whole genome assembly and annotation of the endangered Caribbean coral Acropora cervicornis.</title>
        <authorList>
            <person name="Selwyn J.D."/>
            <person name="Vollmer S.V."/>
        </authorList>
    </citation>
    <scope>NUCLEOTIDE SEQUENCE</scope>
    <source>
        <strain evidence="3">K2</strain>
    </source>
</reference>
<feature type="region of interest" description="Disordered" evidence="1">
    <location>
        <begin position="104"/>
        <end position="133"/>
    </location>
</feature>
<dbReference type="InterPro" id="IPR001584">
    <property type="entry name" value="Integrase_cat-core"/>
</dbReference>
<dbReference type="InterPro" id="IPR050951">
    <property type="entry name" value="Retrovirus_Pol_polyprotein"/>
</dbReference>
<comment type="caution">
    <text evidence="3">The sequence shown here is derived from an EMBL/GenBank/DDBJ whole genome shotgun (WGS) entry which is preliminary data.</text>
</comment>
<keyword evidence="4" id="KW-1185">Reference proteome</keyword>
<dbReference type="EMBL" id="JARQWQ010000071">
    <property type="protein sequence ID" value="KAK2554297.1"/>
    <property type="molecule type" value="Genomic_DNA"/>
</dbReference>
<dbReference type="Gene3D" id="3.30.420.10">
    <property type="entry name" value="Ribonuclease H-like superfamily/Ribonuclease H"/>
    <property type="match status" value="1"/>
</dbReference>
<evidence type="ECO:0000313" key="3">
    <source>
        <dbReference type="EMBL" id="KAK2554297.1"/>
    </source>
</evidence>
<sequence>MARQRHTAESKPTGFVATSLSLPDVKEDMPTKCPDVKTQSSLISDVSAPPQPVLNVFEPFIPACSVSLLSNMSDPTPIKILRDTGASQSLVLSDSLSFSEESSVVSRSSGKGNSRSASSLCLDSGDEKENSDDEITLADTVISQVLEGESIKSSVPEPVEAVAEGGLSEKADKMSTSQLIVEQHKNTELVSLFARAVDKNEVSQNPVCLFTKDGVLMRKWRPPDVSIEDEWAVKHQIVVPKSYRQEILSMAHETPVSVHMGVNRTCQKILSHFYWPRLRKDEAEFCKSCHACQMVGKLSQTIPKAPLQPIPTVQEPFSRIIVDCVGPLPKTRSGNQYFLTIMCASTRFPEAIPLRNIKAKTIVKALTKFFMLVGLPSSIQSDQGSIFMC</sequence>
<dbReference type="SUPFAM" id="SSF53098">
    <property type="entry name" value="Ribonuclease H-like"/>
    <property type="match status" value="1"/>
</dbReference>
<dbReference type="GO" id="GO:0003676">
    <property type="term" value="F:nucleic acid binding"/>
    <property type="evidence" value="ECO:0007669"/>
    <property type="project" value="InterPro"/>
</dbReference>
<proteinExistence type="predicted"/>
<reference evidence="3" key="2">
    <citation type="journal article" date="2023" name="Science">
        <title>Genomic signatures of disease resistance in endangered staghorn corals.</title>
        <authorList>
            <person name="Vollmer S.V."/>
            <person name="Selwyn J.D."/>
            <person name="Despard B.A."/>
            <person name="Roesel C.L."/>
        </authorList>
    </citation>
    <scope>NUCLEOTIDE SEQUENCE</scope>
    <source>
        <strain evidence="3">K2</strain>
    </source>
</reference>
<organism evidence="3 4">
    <name type="scientific">Acropora cervicornis</name>
    <name type="common">Staghorn coral</name>
    <dbReference type="NCBI Taxonomy" id="6130"/>
    <lineage>
        <taxon>Eukaryota</taxon>
        <taxon>Metazoa</taxon>
        <taxon>Cnidaria</taxon>
        <taxon>Anthozoa</taxon>
        <taxon>Hexacorallia</taxon>
        <taxon>Scleractinia</taxon>
        <taxon>Astrocoeniina</taxon>
        <taxon>Acroporidae</taxon>
        <taxon>Acropora</taxon>
    </lineage>
</organism>
<dbReference type="InterPro" id="IPR036397">
    <property type="entry name" value="RNaseH_sf"/>
</dbReference>
<name>A0AAD9UYE4_ACRCE</name>
<dbReference type="GO" id="GO:0015074">
    <property type="term" value="P:DNA integration"/>
    <property type="evidence" value="ECO:0007669"/>
    <property type="project" value="InterPro"/>
</dbReference>
<dbReference type="Gene3D" id="1.10.340.70">
    <property type="match status" value="1"/>
</dbReference>
<dbReference type="AlphaFoldDB" id="A0AAD9UYE4"/>
<dbReference type="PANTHER" id="PTHR37984:SF15">
    <property type="entry name" value="INTEGRASE CATALYTIC DOMAIN-CONTAINING PROTEIN"/>
    <property type="match status" value="1"/>
</dbReference>